<comment type="caution">
    <text evidence="7">The sequence shown here is derived from an EMBL/GenBank/DDBJ whole genome shotgun (WGS) entry which is preliminary data.</text>
</comment>
<dbReference type="SMART" id="SM00922">
    <property type="entry name" value="MR_MLE"/>
    <property type="match status" value="1"/>
</dbReference>
<dbReference type="InterPro" id="IPR034603">
    <property type="entry name" value="Dipeptide_epimerase"/>
</dbReference>
<dbReference type="SFLD" id="SFLDS00001">
    <property type="entry name" value="Enolase"/>
    <property type="match status" value="1"/>
</dbReference>
<dbReference type="SUPFAM" id="SSF51604">
    <property type="entry name" value="Enolase C-terminal domain-like"/>
    <property type="match status" value="1"/>
</dbReference>
<dbReference type="Pfam" id="PF02746">
    <property type="entry name" value="MR_MLE_N"/>
    <property type="match status" value="1"/>
</dbReference>
<comment type="similarity">
    <text evidence="1 5">Belongs to the mandelate racemase/muconate lactonizing enzyme family.</text>
</comment>
<keyword evidence="8" id="KW-1185">Reference proteome</keyword>
<name>A0ABP9VV91_9BACT</name>
<keyword evidence="4 5" id="KW-0413">Isomerase</keyword>
<dbReference type="Gene3D" id="3.20.20.120">
    <property type="entry name" value="Enolase-like C-terminal domain"/>
    <property type="match status" value="1"/>
</dbReference>
<dbReference type="EMBL" id="BAABRO010000010">
    <property type="protein sequence ID" value="GAA5508525.1"/>
    <property type="molecule type" value="Genomic_DNA"/>
</dbReference>
<dbReference type="PANTHER" id="PTHR48080">
    <property type="entry name" value="D-GALACTONATE DEHYDRATASE-RELATED"/>
    <property type="match status" value="1"/>
</dbReference>
<dbReference type="InterPro" id="IPR013341">
    <property type="entry name" value="Mandelate_racemase_N_dom"/>
</dbReference>
<sequence length="385" mass="41892">MKSGRRAFLSGMGVTSLATVLPQTKCTAQENPASLAAAPASIGNGKMKLSFRPYELQLEHTFTVAGNSRKTTPVVLAEIQYEGLTGYGEASMPPYLGESQQSVMQFLSKVKLEQFKDPFLLDDILAYVDSLEAGNRAAKACVDIALHDLLGKLVGKPLHKLWGINPANTPMTSFTIGIDTPEMVKMKTKEAARFKVLKVKLGGGNDREMIEAVRSVTDVPIYVDVNQGWSDKHEALEMVHWLAEQGTEFVEQPLAKTAVDDLAWLTSKSPLPIIADEAFQRLGDVADFQGVYSGINIKLMKSTGLREAQKMITVARALDMRVMMGCMTETSCAVSAAAQLSPLVDWADLDGNLLITNDLYEGVKVIDGKLTLSDLPGIGIRRRNA</sequence>
<evidence type="ECO:0000256" key="3">
    <source>
        <dbReference type="ARBA" id="ARBA00022842"/>
    </source>
</evidence>
<evidence type="ECO:0000259" key="6">
    <source>
        <dbReference type="SMART" id="SM00922"/>
    </source>
</evidence>
<keyword evidence="2 5" id="KW-0479">Metal-binding</keyword>
<gene>
    <name evidence="7" type="ORF">Rcae01_03991</name>
</gene>
<evidence type="ECO:0000256" key="2">
    <source>
        <dbReference type="ARBA" id="ARBA00022723"/>
    </source>
</evidence>
<dbReference type="InterPro" id="IPR034593">
    <property type="entry name" value="DgoD-like"/>
</dbReference>
<dbReference type="InterPro" id="IPR029065">
    <property type="entry name" value="Enolase_C-like"/>
</dbReference>
<dbReference type="InterPro" id="IPR013342">
    <property type="entry name" value="Mandelate_racemase_C"/>
</dbReference>
<dbReference type="Proteomes" id="UP001416858">
    <property type="component" value="Unassembled WGS sequence"/>
</dbReference>
<organism evidence="7 8">
    <name type="scientific">Novipirellula caenicola</name>
    <dbReference type="NCBI Taxonomy" id="1536901"/>
    <lineage>
        <taxon>Bacteria</taxon>
        <taxon>Pseudomonadati</taxon>
        <taxon>Planctomycetota</taxon>
        <taxon>Planctomycetia</taxon>
        <taxon>Pirellulales</taxon>
        <taxon>Pirellulaceae</taxon>
        <taxon>Novipirellula</taxon>
    </lineage>
</organism>
<dbReference type="InterPro" id="IPR029017">
    <property type="entry name" value="Enolase-like_N"/>
</dbReference>
<dbReference type="SUPFAM" id="SSF54826">
    <property type="entry name" value="Enolase N-terminal domain-like"/>
    <property type="match status" value="1"/>
</dbReference>
<accession>A0ABP9VV91</accession>
<keyword evidence="3 5" id="KW-0460">Magnesium</keyword>
<dbReference type="EC" id="5.1.1.-" evidence="5"/>
<dbReference type="SFLD" id="SFLDG00180">
    <property type="entry name" value="muconate_cycloisomerase"/>
    <property type="match status" value="1"/>
</dbReference>
<dbReference type="InterPro" id="IPR006311">
    <property type="entry name" value="TAT_signal"/>
</dbReference>
<dbReference type="InterPro" id="IPR036849">
    <property type="entry name" value="Enolase-like_C_sf"/>
</dbReference>
<evidence type="ECO:0000256" key="4">
    <source>
        <dbReference type="ARBA" id="ARBA00023235"/>
    </source>
</evidence>
<dbReference type="PROSITE" id="PS51318">
    <property type="entry name" value="TAT"/>
    <property type="match status" value="1"/>
</dbReference>
<feature type="domain" description="Mandelate racemase/muconate lactonizing enzyme C-terminal" evidence="6">
    <location>
        <begin position="181"/>
        <end position="272"/>
    </location>
</feature>
<dbReference type="PANTHER" id="PTHR48080:SF3">
    <property type="entry name" value="ENOLASE SUPERFAMILY MEMBER DDB_G0284701"/>
    <property type="match status" value="1"/>
</dbReference>
<dbReference type="RefSeq" id="WP_345685306.1">
    <property type="nucleotide sequence ID" value="NZ_BAABRO010000010.1"/>
</dbReference>
<dbReference type="Gene3D" id="3.30.390.10">
    <property type="entry name" value="Enolase-like, N-terminal domain"/>
    <property type="match status" value="1"/>
</dbReference>
<evidence type="ECO:0000313" key="7">
    <source>
        <dbReference type="EMBL" id="GAA5508525.1"/>
    </source>
</evidence>
<evidence type="ECO:0000256" key="1">
    <source>
        <dbReference type="ARBA" id="ARBA00008031"/>
    </source>
</evidence>
<protein>
    <recommendedName>
        <fullName evidence="5">Dipeptide epimerase</fullName>
        <ecNumber evidence="5">5.1.1.-</ecNumber>
    </recommendedName>
</protein>
<evidence type="ECO:0000256" key="5">
    <source>
        <dbReference type="RuleBase" id="RU366006"/>
    </source>
</evidence>
<dbReference type="Pfam" id="PF13378">
    <property type="entry name" value="MR_MLE_C"/>
    <property type="match status" value="1"/>
</dbReference>
<evidence type="ECO:0000313" key="8">
    <source>
        <dbReference type="Proteomes" id="UP001416858"/>
    </source>
</evidence>
<reference evidence="7 8" key="1">
    <citation type="submission" date="2024-02" db="EMBL/GenBank/DDBJ databases">
        <title>Rhodopirellula caenicola NBRC 110016.</title>
        <authorList>
            <person name="Ichikawa N."/>
            <person name="Katano-Makiyama Y."/>
            <person name="Hidaka K."/>
        </authorList>
    </citation>
    <scope>NUCLEOTIDE SEQUENCE [LARGE SCALE GENOMIC DNA]</scope>
    <source>
        <strain evidence="7 8">NBRC 110016</strain>
    </source>
</reference>
<proteinExistence type="inferred from homology"/>
<comment type="cofactor">
    <cofactor evidence="5">
        <name>Mg(2+)</name>
        <dbReference type="ChEBI" id="CHEBI:18420"/>
    </cofactor>
    <text evidence="5">Binds 1 Mg(2+) ion per subunit.</text>
</comment>
<dbReference type="CDD" id="cd03319">
    <property type="entry name" value="L-Ala-DL-Glu_epimerase"/>
    <property type="match status" value="1"/>
</dbReference>